<comment type="caution">
    <text evidence="2">The sequence shown here is derived from an EMBL/GenBank/DDBJ whole genome shotgun (WGS) entry which is preliminary data.</text>
</comment>
<protein>
    <recommendedName>
        <fullName evidence="1">F-box domain-containing protein</fullName>
    </recommendedName>
</protein>
<dbReference type="AlphaFoldDB" id="A0A9P7YAC3"/>
<dbReference type="InterPro" id="IPR001810">
    <property type="entry name" value="F-box_dom"/>
</dbReference>
<evidence type="ECO:0000313" key="2">
    <source>
        <dbReference type="EMBL" id="KAG9229777.1"/>
    </source>
</evidence>
<accession>A0A9P7YAC3</accession>
<evidence type="ECO:0000259" key="1">
    <source>
        <dbReference type="PROSITE" id="PS50181"/>
    </source>
</evidence>
<organism evidence="2 3">
    <name type="scientific">Amylocarpus encephaloides</name>
    <dbReference type="NCBI Taxonomy" id="45428"/>
    <lineage>
        <taxon>Eukaryota</taxon>
        <taxon>Fungi</taxon>
        <taxon>Dikarya</taxon>
        <taxon>Ascomycota</taxon>
        <taxon>Pezizomycotina</taxon>
        <taxon>Leotiomycetes</taxon>
        <taxon>Helotiales</taxon>
        <taxon>Helotiales incertae sedis</taxon>
        <taxon>Amylocarpus</taxon>
    </lineage>
</organism>
<sequence length="564" mass="65802">MDSLPQELIDLIVSYLHVDALNNTLTLSRKFCLATERESRVWECIVIDDTGVAMFLQTYCSKYRFQHLNSLLYLTNLPPLRASRKTRESRKSGGDCEPSDCRDTREELRGMDEAFSHQIFCLFTALKKLEEQIGKEYYTGRVDLRIYTPSREIRDGLCLHLKFVCWRIHLLSPELLPELSVIRTLEFTQESFTGSVCEETERTSAKIDPRVILDMAAKLPKLEYLRCDLWEDGWDTDKESDGIKHYTREWEGPRRDARQHFANALLATVLPPSLKEMMLGFEGLFSKPEHIDHRQSLPNLIKPAPYDLFSSSLRILSYRLRKLQLFVVADETLFWPVDGSEPSWPNLERLNVMFHMVTPKGGWYFQGLNGEGKTTEGFDISNASYPPLGKDDTDSKWDGDYPDKMDMMDWSQEGSGHFRIVPHDELLSPFLTAFAKAAARMPLLRKAVLWTPLYFSDWDEFGEDEIRELTRFPEQNLSWGVVYVAPGKRSFHTIQEHIGPYRPYSDHRRLWWKVGKWRPNPELHDLFQRIGRHRAPEKLIEYWEDHYHGQGLVKYDVLASCSLF</sequence>
<reference evidence="2" key="1">
    <citation type="journal article" date="2021" name="IMA Fungus">
        <title>Genomic characterization of three marine fungi, including Emericellopsis atlantica sp. nov. with signatures of a generalist lifestyle and marine biomass degradation.</title>
        <authorList>
            <person name="Hagestad O.C."/>
            <person name="Hou L."/>
            <person name="Andersen J.H."/>
            <person name="Hansen E.H."/>
            <person name="Altermark B."/>
            <person name="Li C."/>
            <person name="Kuhnert E."/>
            <person name="Cox R.J."/>
            <person name="Crous P.W."/>
            <person name="Spatafora J.W."/>
            <person name="Lail K."/>
            <person name="Amirebrahimi M."/>
            <person name="Lipzen A."/>
            <person name="Pangilinan J."/>
            <person name="Andreopoulos W."/>
            <person name="Hayes R.D."/>
            <person name="Ng V."/>
            <person name="Grigoriev I.V."/>
            <person name="Jackson S.A."/>
            <person name="Sutton T.D.S."/>
            <person name="Dobson A.D.W."/>
            <person name="Rama T."/>
        </authorList>
    </citation>
    <scope>NUCLEOTIDE SEQUENCE</scope>
    <source>
        <strain evidence="2">TRa018bII</strain>
    </source>
</reference>
<name>A0A9P7YAC3_9HELO</name>
<dbReference type="OrthoDB" id="3519428at2759"/>
<proteinExistence type="predicted"/>
<feature type="domain" description="F-box" evidence="1">
    <location>
        <begin position="1"/>
        <end position="45"/>
    </location>
</feature>
<gene>
    <name evidence="2" type="ORF">BJ875DRAFT_432962</name>
</gene>
<dbReference type="PROSITE" id="PS50181">
    <property type="entry name" value="FBOX"/>
    <property type="match status" value="1"/>
</dbReference>
<evidence type="ECO:0000313" key="3">
    <source>
        <dbReference type="Proteomes" id="UP000824998"/>
    </source>
</evidence>
<dbReference type="EMBL" id="MU251733">
    <property type="protein sequence ID" value="KAG9229777.1"/>
    <property type="molecule type" value="Genomic_DNA"/>
</dbReference>
<dbReference type="Proteomes" id="UP000824998">
    <property type="component" value="Unassembled WGS sequence"/>
</dbReference>
<keyword evidence="3" id="KW-1185">Reference proteome</keyword>